<dbReference type="Gene3D" id="3.50.30.10">
    <property type="entry name" value="Phosphohistidine domain"/>
    <property type="match status" value="1"/>
</dbReference>
<proteinExistence type="predicted"/>
<sequence>MTTDMSMPLGSSDFRVELAGAKAATLHELAVCGFDVPPGFVIPADTVLEQVEDTDLARWVDALGGFPVAVRSSGVFEDLDDASFAGQYESYLDVTDIACLRARIIDCRNSIASERVRAYLSDRALDPQQAAVAVLVQSLVNARTAGVGFTIDPISGIEEHGLIECCRGLGEALVSGRVTPTRLTIRLDNGTVVERVEGSEAAEISLSEAAEIARLMLRVQAFRHRPQDIEWAIDTAGKLWLLQSRAITTIIWRTDIEQFSDADLRDGGVSARVCTPLMFSLYDNAFQSSMQRFWGSLKLLEASEVRDWMGMYYGRPYWNVSAVKQCYRKIPGYNERAFDDGLGVMADYGDTGPCHTPINPSTIARALPTALALEKTVRRQLSVVEQFSATWPAKYQAWRNRAARLGQTDNHDFVIDLVDCLLTFHANTERTYFATIYHNSSVQSDFTTLLEKIDSATHGNTAVVHLIGGLAGVSHMAMQDSIVNLHGTAERDGFASDAWKDSLAEFLDEHGFHADAELDLTCPRWSEEPDRVRTMIESMLANENPPADPAASLVNQRKRFEMELAMVRQRVRSNPLTRLRFERALDKHVDRARDYLVARERMREFSSQAYAIVRAYVVEAGLRLTRDGRLSDPRDVFMLSVHELADLAQSRHGSGTLTRTIAFRRAMYEGYRDVTPPHELGGDTIPAPPVSGGLAGLGCSPGIAEGTARVIASLSDIGELRTGDILVTRFTDPGWTPALGLIAGVVTEVGGMLSHAAVIGREYGIPAVLNVTGATEAIQSGQRIRVNGSTGEISRLENQNPVPIAIAQCSATRSM</sequence>
<dbReference type="SUPFAM" id="SSF52009">
    <property type="entry name" value="Phosphohistidine domain"/>
    <property type="match status" value="1"/>
</dbReference>
<evidence type="ECO:0000313" key="4">
    <source>
        <dbReference type="Proteomes" id="UP000217954"/>
    </source>
</evidence>
<dbReference type="Pfam" id="PF00391">
    <property type="entry name" value="PEP-utilizers"/>
    <property type="match status" value="1"/>
</dbReference>
<protein>
    <submittedName>
        <fullName evidence="3">Phosphoenolpyruvate synthase</fullName>
    </submittedName>
</protein>
<dbReference type="InterPro" id="IPR013815">
    <property type="entry name" value="ATP_grasp_subdomain_1"/>
</dbReference>
<dbReference type="AlphaFoldDB" id="A0A1Z4F0F7"/>
<dbReference type="SUPFAM" id="SSF56059">
    <property type="entry name" value="Glutathione synthetase ATP-binding domain-like"/>
    <property type="match status" value="1"/>
</dbReference>
<dbReference type="InterPro" id="IPR051549">
    <property type="entry name" value="PEP_Utilizing_Enz"/>
</dbReference>
<dbReference type="Proteomes" id="UP000217954">
    <property type="component" value="Chromosome"/>
</dbReference>
<accession>A0A1Z4F0F7</accession>
<dbReference type="KEGG" id="mste:MSTE_03388"/>
<keyword evidence="4" id="KW-1185">Reference proteome</keyword>
<dbReference type="Gene3D" id="3.30.470.20">
    <property type="entry name" value="ATP-grasp fold, B domain"/>
    <property type="match status" value="1"/>
</dbReference>
<evidence type="ECO:0000313" key="3">
    <source>
        <dbReference type="EMBL" id="BAX98689.1"/>
    </source>
</evidence>
<feature type="domain" description="Pyruvate phosphate dikinase AMP/ATP-binding" evidence="2">
    <location>
        <begin position="67"/>
        <end position="200"/>
    </location>
</feature>
<name>A0A1Z4F0F7_9MYCO</name>
<reference evidence="4" key="1">
    <citation type="journal article" date="2017" name="Genome Announc.">
        <title>Complete Genome Sequence of Mycobacterium stephanolepidis.</title>
        <authorList>
            <person name="Fukano H."/>
            <person name="Yoshida M."/>
            <person name="Katayama Y."/>
            <person name="Omatsu T."/>
            <person name="Mizutani T."/>
            <person name="Kurata O."/>
            <person name="Wada S."/>
            <person name="Hoshino Y."/>
        </authorList>
    </citation>
    <scope>NUCLEOTIDE SEQUENCE [LARGE SCALE GENOMIC DNA]</scope>
    <source>
        <strain evidence="4">NJB0901</strain>
    </source>
</reference>
<dbReference type="GO" id="GO:0016301">
    <property type="term" value="F:kinase activity"/>
    <property type="evidence" value="ECO:0007669"/>
    <property type="project" value="InterPro"/>
</dbReference>
<dbReference type="InterPro" id="IPR008279">
    <property type="entry name" value="PEP-util_enz_mobile_dom"/>
</dbReference>
<gene>
    <name evidence="3" type="ORF">MSTE_03388</name>
</gene>
<feature type="domain" description="PEP-utilising enzyme mobile" evidence="1">
    <location>
        <begin position="722"/>
        <end position="791"/>
    </location>
</feature>
<dbReference type="GO" id="GO:0005524">
    <property type="term" value="F:ATP binding"/>
    <property type="evidence" value="ECO:0007669"/>
    <property type="project" value="InterPro"/>
</dbReference>
<dbReference type="PANTHER" id="PTHR43615">
    <property type="entry name" value="PHOSPHOENOLPYRUVATE SYNTHASE-RELATED"/>
    <property type="match status" value="1"/>
</dbReference>
<dbReference type="InterPro" id="IPR036637">
    <property type="entry name" value="Phosphohistidine_dom_sf"/>
</dbReference>
<dbReference type="EMBL" id="AP018165">
    <property type="protein sequence ID" value="BAX98689.1"/>
    <property type="molecule type" value="Genomic_DNA"/>
</dbReference>
<dbReference type="InterPro" id="IPR002192">
    <property type="entry name" value="PPDK_AMP/ATP-bd"/>
</dbReference>
<organism evidence="3 4">
    <name type="scientific">[Mycobacterium] stephanolepidis</name>
    <dbReference type="NCBI Taxonomy" id="1520670"/>
    <lineage>
        <taxon>Bacteria</taxon>
        <taxon>Bacillati</taxon>
        <taxon>Actinomycetota</taxon>
        <taxon>Actinomycetes</taxon>
        <taxon>Mycobacteriales</taxon>
        <taxon>Mycobacteriaceae</taxon>
        <taxon>Mycobacteroides</taxon>
    </lineage>
</organism>
<dbReference type="Pfam" id="PF01326">
    <property type="entry name" value="PPDK_N"/>
    <property type="match status" value="1"/>
</dbReference>
<dbReference type="PANTHER" id="PTHR43615:SF1">
    <property type="entry name" value="PPDK_N DOMAIN-CONTAINING PROTEIN"/>
    <property type="match status" value="1"/>
</dbReference>
<evidence type="ECO:0000259" key="1">
    <source>
        <dbReference type="Pfam" id="PF00391"/>
    </source>
</evidence>
<dbReference type="Gene3D" id="3.30.1490.20">
    <property type="entry name" value="ATP-grasp fold, A domain"/>
    <property type="match status" value="1"/>
</dbReference>
<keyword evidence="3" id="KW-0670">Pyruvate</keyword>
<reference evidence="3 4" key="2">
    <citation type="journal article" date="2017" name="Int. J. Syst. Evol. Microbiol.">
        <title>Mycobacterium stephanolepidis sp. nov., a rapidly growing species related to Mycobacterium chelonae, isolated from marine teleost fish, Stephanolepis cirrhifer.</title>
        <authorList>
            <person name="Fukano H."/>
            <person name="Wada S."/>
            <person name="Kurata O."/>
            <person name="Katayama K."/>
            <person name="Fujiwara N."/>
            <person name="Hoshino Y."/>
        </authorList>
    </citation>
    <scope>NUCLEOTIDE SEQUENCE [LARGE SCALE GENOMIC DNA]</scope>
    <source>
        <strain evidence="3 4">NJB0901</strain>
    </source>
</reference>
<evidence type="ECO:0000259" key="2">
    <source>
        <dbReference type="Pfam" id="PF01326"/>
    </source>
</evidence>